<name>A0AA42QEG3_ECTOL</name>
<sequence>MKIWASGLRLQLKRLASRKQIHFLGSTIFLESDRLRTGRNDMGKKSRKKRERKLVQKVADPGILLREMFGFHGRVAGEMDQEKLFHERLEATRALFRQYKRIDAAIALGVSELWPANTGSPIKHIFAWRVLLDLAHDSQEGKPIASYADFKSFAEALYAAWPKFPMLEDFSPEADWGQTKIRLAQDFVPMFYGSCIERTPDFVEAFRITYAHAPEAQAHMDLVVGLQAQIIESMPGLGIAAAAEAKLAHVEVAPEDFWLTCRSMLQQIGDGISAWRKKTERALEAHFGAFKAPLTWNSFGNAVMQGEALPFLAVESDGTWVPMSVRSAPGLVIDHWANKKLTGVSPQTHRKLAQFVAERFQGTVMGPLTLFVGDTACEDLPISCIISADSGVYLICACDHASNEQLSSAAKNTYAKVRRGAPIHFRLASGQGLMLYKDGVTGPSADDLRIIIVVTLAGTAFGSINMPARPTRLLPLADFITIFDSLNDLDELERYWKYVDDQGRSLSPFSRGAADLFASFKDTDGVLVEGAISPTFIGLDPHWGTSWRFKALTDFWSHAPKVFPDGSSGWRLSPKITGVVELQSRHHKAVAYSTSVGSSTVQTLIEISKELRIEDARLIDLFAQLLADCSYRCRELMLDIRLFQQQHVLFSCTPDSSSLAETEEAPLPLDGFTHVVTAVKADTNRPGQFYLKVDARAVLAGLNSAKDGSFEVRCLLETLERCHAVCGLELPRNFAQRLSHRASEPARYHLRVAARHVDVPDYVDPIIPSRTDYKLARKQLAAEIMALGLVPGRYELSEAKARIDSASARLRLHIENRLASLNSHQLLQAFIEQHDALLVAERVKIQRARQSLAHAVEYDRLDAVEDARKEFGTAARHYRYLLEKTVSSQISGDGEITKDILRELVGLVDWYMVLTGASDTLHNGIDVGGVEIDDSYIPEVFYSAGSDDRETEFAREYAKSRLGVGTNDEDAVEGESEDLLSSEKLKNAFMTDLGFDLQNMVTALAVLSQAQRYGFGDELSLSYSATPSRVAQGLADSIDGLDLVEAKKIVAFLTLSESGVRRLSGRNVDEGDVPYWERNKRIHRYTIRPLVVDGTDLRWGAETASRAMYLWMSAVRDGYLPADFDWPHVERVIREVKEGIEKRLELRTEEIFLRHTPFVMRGIDFFRRFRGERFEDVGDFDVFAYWPDDNLLVTVECKYNQPPYTMKDGRRLRDRIFGKAENDKAGQFSRILRRRQFLEKNRSKLLELLKWPQSNAASFRNVEIYVSRDVYYWMVHPPYPIPTQFVRVDTLEAWIKAELITS</sequence>
<gene>
    <name evidence="1" type="ORF">N5J11_19570</name>
</gene>
<protein>
    <submittedName>
        <fullName evidence="1">Uncharacterized protein</fullName>
    </submittedName>
</protein>
<evidence type="ECO:0000313" key="1">
    <source>
        <dbReference type="EMBL" id="MDH1341351.1"/>
    </source>
</evidence>
<dbReference type="RefSeq" id="WP_279534902.1">
    <property type="nucleotide sequence ID" value="NZ_CP104579.1"/>
</dbReference>
<reference evidence="1" key="1">
    <citation type="submission" date="2022-09" db="EMBL/GenBank/DDBJ databases">
        <title>Intensive care unit water sources are persistently colonized with multi-drug resistant bacteria and are the site of extensive horizontal gene transfer of antibiotic resistance genes.</title>
        <authorList>
            <person name="Diorio-Toth L."/>
        </authorList>
    </citation>
    <scope>NUCLEOTIDE SEQUENCE</scope>
    <source>
        <strain evidence="1">GD03704</strain>
    </source>
</reference>
<comment type="caution">
    <text evidence="1">The sequence shown here is derived from an EMBL/GenBank/DDBJ whole genome shotgun (WGS) entry which is preliminary data.</text>
</comment>
<accession>A0AA42QEG3</accession>
<dbReference type="EMBL" id="JAOCJE010000001">
    <property type="protein sequence ID" value="MDH1341351.1"/>
    <property type="molecule type" value="Genomic_DNA"/>
</dbReference>
<proteinExistence type="predicted"/>
<dbReference type="Proteomes" id="UP001161697">
    <property type="component" value="Unassembled WGS sequence"/>
</dbReference>
<evidence type="ECO:0000313" key="2">
    <source>
        <dbReference type="Proteomes" id="UP001161697"/>
    </source>
</evidence>
<organism evidence="1 2">
    <name type="scientific">Ectopseudomonas oleovorans</name>
    <name type="common">Pseudomonas oleovorans</name>
    <dbReference type="NCBI Taxonomy" id="301"/>
    <lineage>
        <taxon>Bacteria</taxon>
        <taxon>Pseudomonadati</taxon>
        <taxon>Pseudomonadota</taxon>
        <taxon>Gammaproteobacteria</taxon>
        <taxon>Pseudomonadales</taxon>
        <taxon>Pseudomonadaceae</taxon>
        <taxon>Ectopseudomonas</taxon>
    </lineage>
</organism>